<dbReference type="PROSITE" id="PS51201">
    <property type="entry name" value="RCK_N"/>
    <property type="match status" value="1"/>
</dbReference>
<dbReference type="InterPro" id="IPR050721">
    <property type="entry name" value="Trk_Ktr_HKT_K-transport"/>
</dbReference>
<gene>
    <name evidence="3" type="ORF">C484_05422</name>
</gene>
<dbReference type="Pfam" id="PF02254">
    <property type="entry name" value="TrkA_N"/>
    <property type="match status" value="1"/>
</dbReference>
<keyword evidence="1" id="KW-0812">Transmembrane</keyword>
<dbReference type="STRING" id="1230458.C484_05422"/>
<dbReference type="InterPro" id="IPR036291">
    <property type="entry name" value="NAD(P)-bd_dom_sf"/>
</dbReference>
<dbReference type="PANTHER" id="PTHR43833:SF9">
    <property type="entry name" value="POTASSIUM CHANNEL PROTEIN YUGO-RELATED"/>
    <property type="match status" value="1"/>
</dbReference>
<dbReference type="EMBL" id="AOIL01000016">
    <property type="protein sequence ID" value="ELY94763.1"/>
    <property type="molecule type" value="Genomic_DNA"/>
</dbReference>
<feature type="transmembrane region" description="Helical" evidence="1">
    <location>
        <begin position="20"/>
        <end position="41"/>
    </location>
</feature>
<comment type="caution">
    <text evidence="3">The sequence shown here is derived from an EMBL/GenBank/DDBJ whole genome shotgun (WGS) entry which is preliminary data.</text>
</comment>
<keyword evidence="4" id="KW-1185">Reference proteome</keyword>
<dbReference type="PANTHER" id="PTHR43833">
    <property type="entry name" value="POTASSIUM CHANNEL PROTEIN 2-RELATED-RELATED"/>
    <property type="match status" value="1"/>
</dbReference>
<evidence type="ECO:0000259" key="2">
    <source>
        <dbReference type="PROSITE" id="PS51201"/>
    </source>
</evidence>
<keyword evidence="3" id="KW-0407">Ion channel</keyword>
<feature type="transmembrane region" description="Helical" evidence="1">
    <location>
        <begin position="75"/>
        <end position="102"/>
    </location>
</feature>
<dbReference type="OrthoDB" id="43518at2157"/>
<sequence>MMNSNNLVEAFVRRPVLRQLLRPVVAFIAVIVAGIVGFRTVDGIGIIDSLFWLIDPTSIELHFQTHEGPATLVKAYAIVVLSGLVVASLWIGETLFSAAFGGQIQEEFKHMKIEQDINALSDHVVICGYGTFGKTIAARLREADRKVVVIEQQDAQYQQAIEDGILAVNGDARREETLTDSGVKQAATVVGAIDDSNANIQIAIAASQLAPTVTLVVRAGDQRDEALARRAGADEVVIPEVVSGEHVCTSL</sequence>
<evidence type="ECO:0000256" key="1">
    <source>
        <dbReference type="SAM" id="Phobius"/>
    </source>
</evidence>
<dbReference type="Gene3D" id="3.40.50.720">
    <property type="entry name" value="NAD(P)-binding Rossmann-like Domain"/>
    <property type="match status" value="1"/>
</dbReference>
<keyword evidence="3" id="KW-0813">Transport</keyword>
<evidence type="ECO:0000313" key="4">
    <source>
        <dbReference type="Proteomes" id="UP000011648"/>
    </source>
</evidence>
<proteinExistence type="predicted"/>
<dbReference type="SUPFAM" id="SSF51735">
    <property type="entry name" value="NAD(P)-binding Rossmann-fold domains"/>
    <property type="match status" value="1"/>
</dbReference>
<dbReference type="PATRIC" id="fig|1230458.4.peg.1096"/>
<organism evidence="3 4">
    <name type="scientific">Natrialba taiwanensis DSM 12281</name>
    <dbReference type="NCBI Taxonomy" id="1230458"/>
    <lineage>
        <taxon>Archaea</taxon>
        <taxon>Methanobacteriati</taxon>
        <taxon>Methanobacteriota</taxon>
        <taxon>Stenosarchaea group</taxon>
        <taxon>Halobacteria</taxon>
        <taxon>Halobacteriales</taxon>
        <taxon>Natrialbaceae</taxon>
        <taxon>Natrialba</taxon>
    </lineage>
</organism>
<dbReference type="GO" id="GO:0034220">
    <property type="term" value="P:monoatomic ion transmembrane transport"/>
    <property type="evidence" value="ECO:0007669"/>
    <property type="project" value="UniProtKB-KW"/>
</dbReference>
<evidence type="ECO:0000313" key="3">
    <source>
        <dbReference type="EMBL" id="ELY94763.1"/>
    </source>
</evidence>
<protein>
    <submittedName>
        <fullName evidence="3">Potassium channel protein</fullName>
    </submittedName>
</protein>
<feature type="domain" description="RCK N-terminal" evidence="2">
    <location>
        <begin position="121"/>
        <end position="238"/>
    </location>
</feature>
<keyword evidence="1" id="KW-1133">Transmembrane helix</keyword>
<accession>M0QT60</accession>
<dbReference type="AlphaFoldDB" id="M0QT60"/>
<name>M0QT60_9EURY</name>
<dbReference type="Proteomes" id="UP000011648">
    <property type="component" value="Unassembled WGS sequence"/>
</dbReference>
<keyword evidence="3" id="KW-0406">Ion transport</keyword>
<dbReference type="RefSeq" id="WP_006824920.1">
    <property type="nucleotide sequence ID" value="NZ_AOIL01000016.1"/>
</dbReference>
<dbReference type="GO" id="GO:0006813">
    <property type="term" value="P:potassium ion transport"/>
    <property type="evidence" value="ECO:0007669"/>
    <property type="project" value="InterPro"/>
</dbReference>
<keyword evidence="1" id="KW-0472">Membrane</keyword>
<dbReference type="InterPro" id="IPR003148">
    <property type="entry name" value="RCK_N"/>
</dbReference>
<reference evidence="3 4" key="1">
    <citation type="journal article" date="2014" name="PLoS Genet.">
        <title>Phylogenetically driven sequencing of extremely halophilic archaea reveals strategies for static and dynamic osmo-response.</title>
        <authorList>
            <person name="Becker E.A."/>
            <person name="Seitzer P.M."/>
            <person name="Tritt A."/>
            <person name="Larsen D."/>
            <person name="Krusor M."/>
            <person name="Yao A.I."/>
            <person name="Wu D."/>
            <person name="Madern D."/>
            <person name="Eisen J.A."/>
            <person name="Darling A.E."/>
            <person name="Facciotti M.T."/>
        </authorList>
    </citation>
    <scope>NUCLEOTIDE SEQUENCE [LARGE SCALE GENOMIC DNA]</scope>
    <source>
        <strain evidence="3 4">DSM 12281</strain>
    </source>
</reference>